<dbReference type="FunFam" id="3.40.50.300:FF:000615">
    <property type="entry name" value="pre-mRNA-splicing factor ATP-dependent RNA helicase DEAH7"/>
    <property type="match status" value="1"/>
</dbReference>
<dbReference type="InterPro" id="IPR003029">
    <property type="entry name" value="S1_domain"/>
</dbReference>
<accession>A0AAX4HAF6</accession>
<evidence type="ECO:0000259" key="13">
    <source>
        <dbReference type="PROSITE" id="PS51194"/>
    </source>
</evidence>
<feature type="region of interest" description="Disordered" evidence="10">
    <location>
        <begin position="257"/>
        <end position="278"/>
    </location>
</feature>
<dbReference type="InterPro" id="IPR048333">
    <property type="entry name" value="HA2_WH"/>
</dbReference>
<dbReference type="Proteomes" id="UP001338582">
    <property type="component" value="Chromosome 3"/>
</dbReference>
<dbReference type="Pfam" id="PF00271">
    <property type="entry name" value="Helicase_C"/>
    <property type="match status" value="1"/>
</dbReference>
<keyword evidence="2" id="KW-0507">mRNA processing</keyword>
<dbReference type="SMART" id="SM00847">
    <property type="entry name" value="HA2"/>
    <property type="match status" value="1"/>
</dbReference>
<dbReference type="Gene3D" id="2.40.50.140">
    <property type="entry name" value="Nucleic acid-binding proteins"/>
    <property type="match status" value="1"/>
</dbReference>
<feature type="domain" description="Helicase C-terminal" evidence="13">
    <location>
        <begin position="643"/>
        <end position="816"/>
    </location>
</feature>
<comment type="catalytic activity">
    <reaction evidence="9">
        <text>ATP + H2O = ADP + phosphate + H(+)</text>
        <dbReference type="Rhea" id="RHEA:13065"/>
        <dbReference type="ChEBI" id="CHEBI:15377"/>
        <dbReference type="ChEBI" id="CHEBI:15378"/>
        <dbReference type="ChEBI" id="CHEBI:30616"/>
        <dbReference type="ChEBI" id="CHEBI:43474"/>
        <dbReference type="ChEBI" id="CHEBI:456216"/>
        <dbReference type="EC" id="3.6.4.13"/>
    </reaction>
</comment>
<feature type="region of interest" description="Disordered" evidence="10">
    <location>
        <begin position="103"/>
        <end position="128"/>
    </location>
</feature>
<dbReference type="SUPFAM" id="SSF50249">
    <property type="entry name" value="Nucleic acid-binding proteins"/>
    <property type="match status" value="1"/>
</dbReference>
<evidence type="ECO:0000256" key="7">
    <source>
        <dbReference type="ARBA" id="ARBA00023187"/>
    </source>
</evidence>
<dbReference type="GO" id="GO:0003723">
    <property type="term" value="F:RNA binding"/>
    <property type="evidence" value="ECO:0007669"/>
    <property type="project" value="TreeGrafter"/>
</dbReference>
<dbReference type="PANTHER" id="PTHR18934">
    <property type="entry name" value="ATP-DEPENDENT RNA HELICASE"/>
    <property type="match status" value="1"/>
</dbReference>
<dbReference type="FunFam" id="3.40.50.300:FF:000007">
    <property type="entry name" value="Pre-mRNA-splicing factor ATP-dependent RNA helicase"/>
    <property type="match status" value="1"/>
</dbReference>
<dbReference type="EC" id="3.6.4.13" evidence="1"/>
<protein>
    <recommendedName>
        <fullName evidence="1">RNA helicase</fullName>
        <ecNumber evidence="1">3.6.4.13</ecNumber>
    </recommendedName>
</protein>
<dbReference type="GO" id="GO:0016787">
    <property type="term" value="F:hydrolase activity"/>
    <property type="evidence" value="ECO:0007669"/>
    <property type="project" value="UniProtKB-KW"/>
</dbReference>
<evidence type="ECO:0000256" key="6">
    <source>
        <dbReference type="ARBA" id="ARBA00022840"/>
    </source>
</evidence>
<name>A0AAX4HAF6_9ASCO</name>
<dbReference type="SMART" id="SM00316">
    <property type="entry name" value="S1"/>
    <property type="match status" value="1"/>
</dbReference>
<keyword evidence="8" id="KW-0539">Nucleus</keyword>
<dbReference type="InterPro" id="IPR001650">
    <property type="entry name" value="Helicase_C-like"/>
</dbReference>
<dbReference type="Pfam" id="PF00575">
    <property type="entry name" value="S1"/>
    <property type="match status" value="1"/>
</dbReference>
<organism evidence="14 15">
    <name type="scientific">Australozyma saopauloensis</name>
    <dbReference type="NCBI Taxonomy" id="291208"/>
    <lineage>
        <taxon>Eukaryota</taxon>
        <taxon>Fungi</taxon>
        <taxon>Dikarya</taxon>
        <taxon>Ascomycota</taxon>
        <taxon>Saccharomycotina</taxon>
        <taxon>Pichiomycetes</taxon>
        <taxon>Metschnikowiaceae</taxon>
        <taxon>Australozyma</taxon>
    </lineage>
</organism>
<dbReference type="PROSITE" id="PS51192">
    <property type="entry name" value="HELICASE_ATP_BIND_1"/>
    <property type="match status" value="1"/>
</dbReference>
<keyword evidence="7" id="KW-0508">mRNA splicing</keyword>
<dbReference type="InterPro" id="IPR007502">
    <property type="entry name" value="Helicase-assoc_dom"/>
</dbReference>
<gene>
    <name evidence="14" type="ORF">PUMCH_002861</name>
</gene>
<dbReference type="InterPro" id="IPR012340">
    <property type="entry name" value="NA-bd_OB-fold"/>
</dbReference>
<dbReference type="Gene3D" id="3.40.50.300">
    <property type="entry name" value="P-loop containing nucleotide triphosphate hydrolases"/>
    <property type="match status" value="2"/>
</dbReference>
<dbReference type="PROSITE" id="PS50126">
    <property type="entry name" value="S1"/>
    <property type="match status" value="1"/>
</dbReference>
<evidence type="ECO:0000256" key="10">
    <source>
        <dbReference type="SAM" id="MobiDB-lite"/>
    </source>
</evidence>
<dbReference type="SMART" id="SM00490">
    <property type="entry name" value="HELICc"/>
    <property type="match status" value="1"/>
</dbReference>
<keyword evidence="4" id="KW-0378">Hydrolase</keyword>
<dbReference type="PANTHER" id="PTHR18934:SF85">
    <property type="entry name" value="ATP-DEPENDENT RNA HELICASE DHX8"/>
    <property type="match status" value="1"/>
</dbReference>
<evidence type="ECO:0000256" key="3">
    <source>
        <dbReference type="ARBA" id="ARBA00022741"/>
    </source>
</evidence>
<evidence type="ECO:0000256" key="9">
    <source>
        <dbReference type="ARBA" id="ARBA00047984"/>
    </source>
</evidence>
<dbReference type="SMART" id="SM00487">
    <property type="entry name" value="DEXDc"/>
    <property type="match status" value="1"/>
</dbReference>
<dbReference type="GO" id="GO:0003724">
    <property type="term" value="F:RNA helicase activity"/>
    <property type="evidence" value="ECO:0007669"/>
    <property type="project" value="UniProtKB-EC"/>
</dbReference>
<dbReference type="GO" id="GO:0005684">
    <property type="term" value="C:U2-type spliceosomal complex"/>
    <property type="evidence" value="ECO:0007669"/>
    <property type="project" value="UniProtKB-ARBA"/>
</dbReference>
<dbReference type="InterPro" id="IPR027417">
    <property type="entry name" value="P-loop_NTPase"/>
</dbReference>
<evidence type="ECO:0000259" key="12">
    <source>
        <dbReference type="PROSITE" id="PS51192"/>
    </source>
</evidence>
<evidence type="ECO:0000313" key="14">
    <source>
        <dbReference type="EMBL" id="WPK25541.1"/>
    </source>
</evidence>
<feature type="domain" description="S1 motif" evidence="11">
    <location>
        <begin position="164"/>
        <end position="240"/>
    </location>
</feature>
<reference evidence="14 15" key="1">
    <citation type="submission" date="2023-10" db="EMBL/GenBank/DDBJ databases">
        <title>Draft Genome Sequence of Candida saopaulonensis from a very Premature Infant with Sepsis.</title>
        <authorList>
            <person name="Ning Y."/>
            <person name="Dai R."/>
            <person name="Xiao M."/>
            <person name="Xu Y."/>
            <person name="Yan Q."/>
            <person name="Zhang L."/>
        </authorList>
    </citation>
    <scope>NUCLEOTIDE SEQUENCE [LARGE SCALE GENOMIC DNA]</scope>
    <source>
        <strain evidence="14 15">19XY460</strain>
    </source>
</reference>
<dbReference type="InterPro" id="IPR011709">
    <property type="entry name" value="DEAD-box_helicase_OB_fold"/>
</dbReference>
<keyword evidence="15" id="KW-1185">Reference proteome</keyword>
<dbReference type="GO" id="GO:0022613">
    <property type="term" value="P:ribonucleoprotein complex biogenesis"/>
    <property type="evidence" value="ECO:0007669"/>
    <property type="project" value="UniProtKB-ARBA"/>
</dbReference>
<keyword evidence="6" id="KW-0067">ATP-binding</keyword>
<sequence length="1110" mass="124237">MNSSSDLLQKIAKLVQEHIGVPDEDWTISRFLKNLYVESNAKSSQYANYRIVVNSNGGDEFPDAFLKSVFEILHAQGLGIQKKAVVVEKSTLLPDDVLVSQDLTNGPSQKTQTTFTSSASRKSDSISNKLPRMGFGGRTLDPIQNTNMPTVVPRMSRDPSVEVGRVYKGSVSNIVPYGAFIKIQNSEIVGLCHISAMLFDGRTRIRHPLDVLQADKDLYAKVVKIVTAHGGVKKISLSMVGIDQITGVDHLDLLGHEKRQRDDRGRQQSREINKRRRLTSPERWEIQQLIASGAASAADYPELNMAQEDEFAKDKNSDELVEVELDIKEPAFLKGKLSDAMSVNPMIILKNPEGSLSRAAMTGSKLAQQMKDEKNSLQKEQGRLLRKHDESGAALDAILKKDKKRQEATEDVISQWRRKQKANPKANKLSKMSIPETRKTLPIYSMRAELVSAVRDNQFLVIVGETGSGKTTQIVQYMYEEGIMLRDGQEKLIGCTQPRRVAAVSVAARVAEEMGCKVGQKVGYTIRFEDMTSADTKIKYMTDGILQREALLDPAMLKYLLIMLDEAHERTIATDVLFTLLKDAASKNPSLKVIVTSATLDSEKFSHFFNDCPVIKIPGRTFPVKIDFSREPEPDYLAAALDCVMQIHVAEPDGDILVFLTGQEEIETGFDALTNRMKKLGGAVPELLIVPVYAALPSELQAKVFEPAPEGMRKVILATNIAETSITIDGVKYVVDPGFVKINAYDPKLGMDSLVVSPISQAQANQRSGRAGRTGPGKCYRLYTEAAFHNEMLPNTIPEIQRQNLSATILMLKAMGIHDLMNFGFMDPPPPQTMANALHELYTLDALDDNGYLTGIGRKMADFPMEPALAKTVLASVDHGCASEILTIVAMLSVQTVFYRPKEKQAAADQRKQRFHSIHGDHLTYLNVYRAWELSGRSSRWCKDNFIYERSMKRAYDVRGQLMAIMARFKLSVLSNDNNNTIRRAFCSGFFRNLARRDPQDGVYNTLFDQTPVHLHPSLALFGKSVEYVIYHTLLLTTKEYMHCSTAIDPRWLPELAPKFFRKSDPANLSDRQKREKIVPLFNKYAENQDAWRLSAQVEAKKKALELLHQ</sequence>
<dbReference type="RefSeq" id="XP_062877923.1">
    <property type="nucleotide sequence ID" value="XM_063021853.1"/>
</dbReference>
<dbReference type="InterPro" id="IPR014001">
    <property type="entry name" value="Helicase_ATP-bd"/>
</dbReference>
<keyword evidence="5" id="KW-0347">Helicase</keyword>
<dbReference type="GO" id="GO:0065003">
    <property type="term" value="P:protein-containing complex assembly"/>
    <property type="evidence" value="ECO:0007669"/>
    <property type="project" value="UniProtKB-ARBA"/>
</dbReference>
<dbReference type="GO" id="GO:0005524">
    <property type="term" value="F:ATP binding"/>
    <property type="evidence" value="ECO:0007669"/>
    <property type="project" value="UniProtKB-KW"/>
</dbReference>
<evidence type="ECO:0000256" key="2">
    <source>
        <dbReference type="ARBA" id="ARBA00022664"/>
    </source>
</evidence>
<evidence type="ECO:0000256" key="8">
    <source>
        <dbReference type="ARBA" id="ARBA00023242"/>
    </source>
</evidence>
<dbReference type="InterPro" id="IPR011545">
    <property type="entry name" value="DEAD/DEAH_box_helicase_dom"/>
</dbReference>
<dbReference type="PROSITE" id="PS51194">
    <property type="entry name" value="HELICASE_CTER"/>
    <property type="match status" value="1"/>
</dbReference>
<evidence type="ECO:0000313" key="15">
    <source>
        <dbReference type="Proteomes" id="UP001338582"/>
    </source>
</evidence>
<dbReference type="Pfam" id="PF00270">
    <property type="entry name" value="DEAD"/>
    <property type="match status" value="1"/>
</dbReference>
<feature type="compositionally biased region" description="Basic and acidic residues" evidence="10">
    <location>
        <begin position="257"/>
        <end position="272"/>
    </location>
</feature>
<evidence type="ECO:0000256" key="5">
    <source>
        <dbReference type="ARBA" id="ARBA00022806"/>
    </source>
</evidence>
<evidence type="ECO:0000256" key="1">
    <source>
        <dbReference type="ARBA" id="ARBA00012552"/>
    </source>
</evidence>
<dbReference type="FunFam" id="1.20.120.1080:FF:000001">
    <property type="entry name" value="Pre-mRNA-splicing factor ATP-dependent RNA helicase"/>
    <property type="match status" value="1"/>
</dbReference>
<dbReference type="SUPFAM" id="SSF52540">
    <property type="entry name" value="P-loop containing nucleoside triphosphate hydrolases"/>
    <property type="match status" value="1"/>
</dbReference>
<evidence type="ECO:0000259" key="11">
    <source>
        <dbReference type="PROSITE" id="PS50126"/>
    </source>
</evidence>
<dbReference type="Pfam" id="PF21010">
    <property type="entry name" value="HA2_C"/>
    <property type="match status" value="1"/>
</dbReference>
<dbReference type="GeneID" id="88173925"/>
<dbReference type="GO" id="GO:0000390">
    <property type="term" value="P:spliceosomal complex disassembly"/>
    <property type="evidence" value="ECO:0007669"/>
    <property type="project" value="TreeGrafter"/>
</dbReference>
<keyword evidence="3" id="KW-0547">Nucleotide-binding</keyword>
<dbReference type="CDD" id="cd18791">
    <property type="entry name" value="SF2_C_RHA"/>
    <property type="match status" value="1"/>
</dbReference>
<proteinExistence type="predicted"/>
<dbReference type="KEGG" id="asau:88173925"/>
<dbReference type="GO" id="GO:0071013">
    <property type="term" value="C:catalytic step 2 spliceosome"/>
    <property type="evidence" value="ECO:0007669"/>
    <property type="project" value="TreeGrafter"/>
</dbReference>
<dbReference type="Gene3D" id="1.20.120.1080">
    <property type="match status" value="1"/>
</dbReference>
<dbReference type="EMBL" id="CP138896">
    <property type="protein sequence ID" value="WPK25541.1"/>
    <property type="molecule type" value="Genomic_DNA"/>
</dbReference>
<dbReference type="Pfam" id="PF07717">
    <property type="entry name" value="OB_NTP_bind"/>
    <property type="match status" value="1"/>
</dbReference>
<feature type="domain" description="Helicase ATP-binding" evidence="12">
    <location>
        <begin position="451"/>
        <end position="618"/>
    </location>
</feature>
<dbReference type="AlphaFoldDB" id="A0AAX4HAF6"/>
<dbReference type="Pfam" id="PF04408">
    <property type="entry name" value="WHD_HA2"/>
    <property type="match status" value="1"/>
</dbReference>
<evidence type="ECO:0000256" key="4">
    <source>
        <dbReference type="ARBA" id="ARBA00022801"/>
    </source>
</evidence>